<evidence type="ECO:0000256" key="2">
    <source>
        <dbReference type="SAM" id="MobiDB-lite"/>
    </source>
</evidence>
<comment type="caution">
    <text evidence="4">The sequence shown here is derived from an EMBL/GenBank/DDBJ whole genome shotgun (WGS) entry which is preliminary data.</text>
</comment>
<feature type="domain" description="Fe/B12 periplasmic-binding" evidence="3">
    <location>
        <begin position="52"/>
        <end position="325"/>
    </location>
</feature>
<name>A0ABP9D0K3_9ACTN</name>
<dbReference type="Gene3D" id="3.40.50.1980">
    <property type="entry name" value="Nitrogenase molybdenum iron protein domain"/>
    <property type="match status" value="2"/>
</dbReference>
<dbReference type="Proteomes" id="UP001500839">
    <property type="component" value="Unassembled WGS sequence"/>
</dbReference>
<dbReference type="RefSeq" id="WP_200173545.1">
    <property type="nucleotide sequence ID" value="NZ_BAABKQ010000001.1"/>
</dbReference>
<dbReference type="InterPro" id="IPR002491">
    <property type="entry name" value="ABC_transptr_periplasmic_BD"/>
</dbReference>
<dbReference type="EMBL" id="BAABKQ010000001">
    <property type="protein sequence ID" value="GAA4823720.1"/>
    <property type="molecule type" value="Genomic_DNA"/>
</dbReference>
<proteinExistence type="inferred from homology"/>
<dbReference type="PANTHER" id="PTHR30535">
    <property type="entry name" value="VITAMIN B12-BINDING PROTEIN"/>
    <property type="match status" value="1"/>
</dbReference>
<evidence type="ECO:0000259" key="3">
    <source>
        <dbReference type="PROSITE" id="PS50983"/>
    </source>
</evidence>
<dbReference type="PROSITE" id="PS50983">
    <property type="entry name" value="FE_B12_PBP"/>
    <property type="match status" value="1"/>
</dbReference>
<dbReference type="Pfam" id="PF01497">
    <property type="entry name" value="Peripla_BP_2"/>
    <property type="match status" value="1"/>
</dbReference>
<evidence type="ECO:0000256" key="1">
    <source>
        <dbReference type="ARBA" id="ARBA00008814"/>
    </source>
</evidence>
<dbReference type="PANTHER" id="PTHR30535:SF7">
    <property type="entry name" value="IRON(III) DICITRATE-BINDING PROTEIN"/>
    <property type="match status" value="1"/>
</dbReference>
<comment type="similarity">
    <text evidence="1">Belongs to the bacterial solute-binding protein 8 family.</text>
</comment>
<accession>A0ABP9D0K3</accession>
<evidence type="ECO:0000313" key="5">
    <source>
        <dbReference type="Proteomes" id="UP001500839"/>
    </source>
</evidence>
<sequence length="326" mass="34172">MLAAPLAGCTRGSGNADTSAVPAAGSATTAFAQPVSVQNCGRTETFDAPPQRIITLNGHVTETLIALGAGDRIVGDAYPDSPPAPEIADTYNAIPQLSAKFPTAEQVLDQRPDLVVGGMTSAFSDKDGRGRDALEGAGIPTFLFSEYCGAGFTGLDVLRDDFTQLGEVLGTPDQAQHVIDTITAGLDGVRARIEASGAAPVPTFFYDSGTDQPTTIGTRGVGSVIAEYAGARNITPDRAKPYFSTSWETVGERAPEAVVVFDYGDETAQQKIDFLKSQPIMATTPAVQNNRFVVVPLADMFESPRMVRAADTIARGLHPSAFANEG</sequence>
<organism evidence="4 5">
    <name type="scientific">Tomitella cavernea</name>
    <dbReference type="NCBI Taxonomy" id="1387982"/>
    <lineage>
        <taxon>Bacteria</taxon>
        <taxon>Bacillati</taxon>
        <taxon>Actinomycetota</taxon>
        <taxon>Actinomycetes</taxon>
        <taxon>Mycobacteriales</taxon>
        <taxon>Tomitella</taxon>
    </lineage>
</organism>
<feature type="region of interest" description="Disordered" evidence="2">
    <location>
        <begin position="1"/>
        <end position="21"/>
    </location>
</feature>
<keyword evidence="5" id="KW-1185">Reference proteome</keyword>
<gene>
    <name evidence="4" type="ORF">GCM10023353_35690</name>
</gene>
<reference evidence="5" key="1">
    <citation type="journal article" date="2019" name="Int. J. Syst. Evol. Microbiol.">
        <title>The Global Catalogue of Microorganisms (GCM) 10K type strain sequencing project: providing services to taxonomists for standard genome sequencing and annotation.</title>
        <authorList>
            <consortium name="The Broad Institute Genomics Platform"/>
            <consortium name="The Broad Institute Genome Sequencing Center for Infectious Disease"/>
            <person name="Wu L."/>
            <person name="Ma J."/>
        </authorList>
    </citation>
    <scope>NUCLEOTIDE SEQUENCE [LARGE SCALE GENOMIC DNA]</scope>
    <source>
        <strain evidence="5">JCM 18542</strain>
    </source>
</reference>
<dbReference type="SUPFAM" id="SSF53807">
    <property type="entry name" value="Helical backbone' metal receptor"/>
    <property type="match status" value="1"/>
</dbReference>
<protein>
    <submittedName>
        <fullName evidence="4">ABC transporter substrate-binding protein</fullName>
    </submittedName>
</protein>
<evidence type="ECO:0000313" key="4">
    <source>
        <dbReference type="EMBL" id="GAA4823720.1"/>
    </source>
</evidence>
<dbReference type="InterPro" id="IPR050902">
    <property type="entry name" value="ABC_Transporter_SBP"/>
</dbReference>